<keyword evidence="1" id="KW-1133">Transmembrane helix</keyword>
<feature type="transmembrane region" description="Helical" evidence="1">
    <location>
        <begin position="50"/>
        <end position="69"/>
    </location>
</feature>
<evidence type="ECO:0000256" key="1">
    <source>
        <dbReference type="SAM" id="Phobius"/>
    </source>
</evidence>
<feature type="transmembrane region" description="Helical" evidence="1">
    <location>
        <begin position="9"/>
        <end position="38"/>
    </location>
</feature>
<keyword evidence="3" id="KW-1185">Reference proteome</keyword>
<organism evidence="2 3">
    <name type="scientific">Actinocorallia herbida</name>
    <dbReference type="NCBI Taxonomy" id="58109"/>
    <lineage>
        <taxon>Bacteria</taxon>
        <taxon>Bacillati</taxon>
        <taxon>Actinomycetota</taxon>
        <taxon>Actinomycetes</taxon>
        <taxon>Streptosporangiales</taxon>
        <taxon>Thermomonosporaceae</taxon>
        <taxon>Actinocorallia</taxon>
    </lineage>
</organism>
<reference evidence="2 3" key="1">
    <citation type="submission" date="2018-11" db="EMBL/GenBank/DDBJ databases">
        <title>Sequencing the genomes of 1000 actinobacteria strains.</title>
        <authorList>
            <person name="Klenk H.-P."/>
        </authorList>
    </citation>
    <scope>NUCLEOTIDE SEQUENCE [LARGE SCALE GENOMIC DNA]</scope>
    <source>
        <strain evidence="2 3">DSM 44254</strain>
    </source>
</reference>
<keyword evidence="1" id="KW-0472">Membrane</keyword>
<gene>
    <name evidence="2" type="ORF">EDD29_0106</name>
</gene>
<accession>A0A3N1CN41</accession>
<keyword evidence="1" id="KW-0812">Transmembrane</keyword>
<dbReference type="EMBL" id="RJKE01000001">
    <property type="protein sequence ID" value="ROO82625.1"/>
    <property type="molecule type" value="Genomic_DNA"/>
</dbReference>
<name>A0A3N1CN41_9ACTN</name>
<protein>
    <submittedName>
        <fullName evidence="2">Uncharacterized protein</fullName>
    </submittedName>
</protein>
<dbReference type="Proteomes" id="UP000272400">
    <property type="component" value="Unassembled WGS sequence"/>
</dbReference>
<evidence type="ECO:0000313" key="2">
    <source>
        <dbReference type="EMBL" id="ROO82625.1"/>
    </source>
</evidence>
<comment type="caution">
    <text evidence="2">The sequence shown here is derived from an EMBL/GenBank/DDBJ whole genome shotgun (WGS) entry which is preliminary data.</text>
</comment>
<proteinExistence type="predicted"/>
<evidence type="ECO:0000313" key="3">
    <source>
        <dbReference type="Proteomes" id="UP000272400"/>
    </source>
</evidence>
<dbReference type="AlphaFoldDB" id="A0A3N1CN41"/>
<sequence length="74" mass="8041">MKGPLLFEFLFRILLSALGMAVSAWTLMLAVGAVHAWWPMVPTMSFETAIPIAFIVSTGLGIVYGISAVTKELR</sequence>